<sequence>MAHVQDLSWSLGKPFSVSGVNPFRNDDVMTVSDNVASKPLVYFLSEGSGVCIALRCFFLFVDKILSKVDRPDGGSGSGQSTAALMSRIKVVGPDPAGFGFTWFHGSISRDETNRRLTDQPDGTFLIRESTNYPGDYTLCIAFRGNVEHYRIFNENLMLTCDHEGFFQSLQLLVAHYVKDADGLCHKLVRPLPLSDFQKYHSVVGPLDDNVHSAIGDSPWVIDKDDLQLHEVIGHGEFGDVVAGEYRGQKVAIKVMKRGNHVIESLLQEASMMMYVCGAKMFEKKR</sequence>
<name>A0A077ZBD2_TRITR</name>
<dbReference type="SUPFAM" id="SSF55550">
    <property type="entry name" value="SH2 domain"/>
    <property type="match status" value="1"/>
</dbReference>
<dbReference type="OrthoDB" id="346907at2759"/>
<feature type="domain" description="SH2" evidence="9">
    <location>
        <begin position="102"/>
        <end position="191"/>
    </location>
</feature>
<dbReference type="InterPro" id="IPR050198">
    <property type="entry name" value="Non-receptor_tyrosine_kinases"/>
</dbReference>
<dbReference type="PROSITE" id="PS50011">
    <property type="entry name" value="PROTEIN_KINASE_DOM"/>
    <property type="match status" value="1"/>
</dbReference>
<keyword evidence="6" id="KW-0727">SH2 domain</keyword>
<keyword evidence="2 7" id="KW-0547">Nucleotide-binding</keyword>
<dbReference type="AlphaFoldDB" id="A0A077ZBD2"/>
<evidence type="ECO:0000256" key="4">
    <source>
        <dbReference type="ARBA" id="ARBA00022840"/>
    </source>
</evidence>
<dbReference type="Gene3D" id="3.30.200.20">
    <property type="entry name" value="Phosphorylase Kinase, domain 1"/>
    <property type="match status" value="1"/>
</dbReference>
<dbReference type="InterPro" id="IPR000980">
    <property type="entry name" value="SH2"/>
</dbReference>
<evidence type="ECO:0000256" key="5">
    <source>
        <dbReference type="ARBA" id="ARBA00023137"/>
    </source>
</evidence>
<evidence type="ECO:0000256" key="6">
    <source>
        <dbReference type="PROSITE-ProRule" id="PRU00191"/>
    </source>
</evidence>
<keyword evidence="1 8" id="KW-0808">Transferase</keyword>
<accession>A0A077ZBD2</accession>
<protein>
    <recommendedName>
        <fullName evidence="8">Tyrosine-protein kinase</fullName>
        <ecNumber evidence="8">2.7.10.2</ecNumber>
    </recommendedName>
</protein>
<reference evidence="11" key="1">
    <citation type="submission" date="2014-01" db="EMBL/GenBank/DDBJ databases">
        <authorList>
            <person name="Aslett M."/>
        </authorList>
    </citation>
    <scope>NUCLEOTIDE SEQUENCE</scope>
</reference>
<dbReference type="InterPro" id="IPR017441">
    <property type="entry name" value="Protein_kinase_ATP_BS"/>
</dbReference>
<keyword evidence="4 7" id="KW-0067">ATP-binding</keyword>
<dbReference type="Pfam" id="PF00017">
    <property type="entry name" value="SH2"/>
    <property type="match status" value="1"/>
</dbReference>
<dbReference type="STRING" id="36087.A0A077ZBD2"/>
<dbReference type="PROSITE" id="PS50001">
    <property type="entry name" value="SH2"/>
    <property type="match status" value="1"/>
</dbReference>
<dbReference type="GO" id="GO:0005524">
    <property type="term" value="F:ATP binding"/>
    <property type="evidence" value="ECO:0007669"/>
    <property type="project" value="UniProtKB-UniRule"/>
</dbReference>
<dbReference type="InterPro" id="IPR036860">
    <property type="entry name" value="SH2_dom_sf"/>
</dbReference>
<dbReference type="SMART" id="SM00252">
    <property type="entry name" value="SH2"/>
    <property type="match status" value="1"/>
</dbReference>
<evidence type="ECO:0000259" key="10">
    <source>
        <dbReference type="PROSITE" id="PS50011"/>
    </source>
</evidence>
<gene>
    <name evidence="11" type="ORF">TTRE_0000596501</name>
</gene>
<evidence type="ECO:0000256" key="3">
    <source>
        <dbReference type="ARBA" id="ARBA00022777"/>
    </source>
</evidence>
<evidence type="ECO:0000256" key="1">
    <source>
        <dbReference type="ARBA" id="ARBA00022679"/>
    </source>
</evidence>
<dbReference type="InterPro" id="IPR001245">
    <property type="entry name" value="Ser-Thr/Tyr_kinase_cat_dom"/>
</dbReference>
<feature type="domain" description="Protein kinase" evidence="10">
    <location>
        <begin position="226"/>
        <end position="285"/>
    </location>
</feature>
<evidence type="ECO:0000313" key="11">
    <source>
        <dbReference type="EMBL" id="CDW57672.1"/>
    </source>
</evidence>
<dbReference type="Proteomes" id="UP000030665">
    <property type="component" value="Unassembled WGS sequence"/>
</dbReference>
<dbReference type="EMBL" id="HG806197">
    <property type="protein sequence ID" value="CDW57672.1"/>
    <property type="molecule type" value="Genomic_DNA"/>
</dbReference>
<reference evidence="11" key="2">
    <citation type="submission" date="2014-03" db="EMBL/GenBank/DDBJ databases">
        <title>The whipworm genome and dual-species transcriptomics of an intimate host-pathogen interaction.</title>
        <authorList>
            <person name="Foth B.J."/>
            <person name="Tsai I.J."/>
            <person name="Reid A.J."/>
            <person name="Bancroft A.J."/>
            <person name="Nichol S."/>
            <person name="Tracey A."/>
            <person name="Holroyd N."/>
            <person name="Cotton J.A."/>
            <person name="Stanley E.J."/>
            <person name="Zarowiecki M."/>
            <person name="Liu J.Z."/>
            <person name="Huckvale T."/>
            <person name="Cooper P.J."/>
            <person name="Grencis R.K."/>
            <person name="Berriman M."/>
        </authorList>
    </citation>
    <scope>NUCLEOTIDE SEQUENCE [LARGE SCALE GENOMIC DNA]</scope>
</reference>
<dbReference type="Pfam" id="PF07714">
    <property type="entry name" value="PK_Tyr_Ser-Thr"/>
    <property type="match status" value="1"/>
</dbReference>
<dbReference type="GO" id="GO:0004715">
    <property type="term" value="F:non-membrane spanning protein tyrosine kinase activity"/>
    <property type="evidence" value="ECO:0007669"/>
    <property type="project" value="UniProtKB-EC"/>
</dbReference>
<evidence type="ECO:0000259" key="9">
    <source>
        <dbReference type="PROSITE" id="PS50001"/>
    </source>
</evidence>
<organism evidence="11 12">
    <name type="scientific">Trichuris trichiura</name>
    <name type="common">Whipworm</name>
    <name type="synonym">Trichocephalus trichiurus</name>
    <dbReference type="NCBI Taxonomy" id="36087"/>
    <lineage>
        <taxon>Eukaryota</taxon>
        <taxon>Metazoa</taxon>
        <taxon>Ecdysozoa</taxon>
        <taxon>Nematoda</taxon>
        <taxon>Enoplea</taxon>
        <taxon>Dorylaimia</taxon>
        <taxon>Trichinellida</taxon>
        <taxon>Trichuridae</taxon>
        <taxon>Trichuris</taxon>
    </lineage>
</organism>
<feature type="binding site" evidence="7">
    <location>
        <position position="253"/>
    </location>
    <ligand>
        <name>ATP</name>
        <dbReference type="ChEBI" id="CHEBI:30616"/>
    </ligand>
</feature>
<dbReference type="PANTHER" id="PTHR24418">
    <property type="entry name" value="TYROSINE-PROTEIN KINASE"/>
    <property type="match status" value="1"/>
</dbReference>
<evidence type="ECO:0000256" key="7">
    <source>
        <dbReference type="PROSITE-ProRule" id="PRU10141"/>
    </source>
</evidence>
<proteinExistence type="inferred from homology"/>
<evidence type="ECO:0000313" key="12">
    <source>
        <dbReference type="Proteomes" id="UP000030665"/>
    </source>
</evidence>
<keyword evidence="3 8" id="KW-0418">Kinase</keyword>
<comment type="catalytic activity">
    <reaction evidence="8">
        <text>L-tyrosyl-[protein] + ATP = O-phospho-L-tyrosyl-[protein] + ADP + H(+)</text>
        <dbReference type="Rhea" id="RHEA:10596"/>
        <dbReference type="Rhea" id="RHEA-COMP:10136"/>
        <dbReference type="Rhea" id="RHEA-COMP:20101"/>
        <dbReference type="ChEBI" id="CHEBI:15378"/>
        <dbReference type="ChEBI" id="CHEBI:30616"/>
        <dbReference type="ChEBI" id="CHEBI:46858"/>
        <dbReference type="ChEBI" id="CHEBI:61978"/>
        <dbReference type="ChEBI" id="CHEBI:456216"/>
        <dbReference type="EC" id="2.7.10.2"/>
    </reaction>
</comment>
<dbReference type="PROSITE" id="PS00107">
    <property type="entry name" value="PROTEIN_KINASE_ATP"/>
    <property type="match status" value="1"/>
</dbReference>
<evidence type="ECO:0000256" key="8">
    <source>
        <dbReference type="RuleBase" id="RU362096"/>
    </source>
</evidence>
<evidence type="ECO:0000256" key="2">
    <source>
        <dbReference type="ARBA" id="ARBA00022741"/>
    </source>
</evidence>
<keyword evidence="5 8" id="KW-0829">Tyrosine-protein kinase</keyword>
<dbReference type="InterPro" id="IPR000719">
    <property type="entry name" value="Prot_kinase_dom"/>
</dbReference>
<keyword evidence="12" id="KW-1185">Reference proteome</keyword>
<dbReference type="EC" id="2.7.10.2" evidence="8"/>
<dbReference type="PRINTS" id="PR00401">
    <property type="entry name" value="SH2DOMAIN"/>
</dbReference>
<dbReference type="Gene3D" id="3.30.505.10">
    <property type="entry name" value="SH2 domain"/>
    <property type="match status" value="1"/>
</dbReference>
<comment type="similarity">
    <text evidence="8">Belongs to the protein kinase superfamily. Tyr protein kinase family.</text>
</comment>